<proteinExistence type="predicted"/>
<accession>A0A4R5YAN6</accession>
<dbReference type="InterPro" id="IPR024072">
    <property type="entry name" value="DHFR-like_dom_sf"/>
</dbReference>
<dbReference type="PANTHER" id="PTHR38011">
    <property type="entry name" value="DIHYDROFOLATE REDUCTASE FAMILY PROTEIN (AFU_ORTHOLOGUE AFUA_8G06820)"/>
    <property type="match status" value="1"/>
</dbReference>
<dbReference type="GO" id="GO:0009231">
    <property type="term" value="P:riboflavin biosynthetic process"/>
    <property type="evidence" value="ECO:0007669"/>
    <property type="project" value="InterPro"/>
</dbReference>
<organism evidence="2 3">
    <name type="scientific">Arthrobacter nitrophenolicus</name>
    <dbReference type="NCBI Taxonomy" id="683150"/>
    <lineage>
        <taxon>Bacteria</taxon>
        <taxon>Bacillati</taxon>
        <taxon>Actinomycetota</taxon>
        <taxon>Actinomycetes</taxon>
        <taxon>Micrococcales</taxon>
        <taxon>Micrococcaceae</taxon>
        <taxon>Arthrobacter</taxon>
    </lineage>
</organism>
<feature type="domain" description="Bacterial bifunctional deaminase-reductase C-terminal" evidence="1">
    <location>
        <begin position="1"/>
        <end position="162"/>
    </location>
</feature>
<dbReference type="InterPro" id="IPR002734">
    <property type="entry name" value="RibDG_C"/>
</dbReference>
<comment type="caution">
    <text evidence="2">The sequence shown here is derived from an EMBL/GenBank/DDBJ whole genome shotgun (WGS) entry which is preliminary data.</text>
</comment>
<dbReference type="AlphaFoldDB" id="A0A4R5YAN6"/>
<sequence length="172" mass="18151">MAASLDGYIRSVSGDLSWLDDAMSKAEDYGFAAAEQRTGAYVMGANTYREVAGMGVGGSSVPTYVVTHDETLATPKNTHLFSGDLEDLVARLKASLPAEKDICVYGGGQLVTGFIDAGLLDELGVAVIPVILGGGVPFFGSITQWTRLELAECRPYPSGIVLLNYRLRLGAA</sequence>
<dbReference type="Proteomes" id="UP000294621">
    <property type="component" value="Unassembled WGS sequence"/>
</dbReference>
<name>A0A4R5YAN6_9MICC</name>
<dbReference type="SUPFAM" id="SSF53597">
    <property type="entry name" value="Dihydrofolate reductase-like"/>
    <property type="match status" value="1"/>
</dbReference>
<dbReference type="GO" id="GO:0008703">
    <property type="term" value="F:5-amino-6-(5-phosphoribosylamino)uracil reductase activity"/>
    <property type="evidence" value="ECO:0007669"/>
    <property type="project" value="InterPro"/>
</dbReference>
<evidence type="ECO:0000313" key="3">
    <source>
        <dbReference type="Proteomes" id="UP000294621"/>
    </source>
</evidence>
<dbReference type="InterPro" id="IPR050765">
    <property type="entry name" value="Riboflavin_Biosynth_HTPR"/>
</dbReference>
<gene>
    <name evidence="2" type="ORF">E2R57_00435</name>
</gene>
<protein>
    <submittedName>
        <fullName evidence="2">Dihydrofolate reductase</fullName>
    </submittedName>
</protein>
<dbReference type="OrthoDB" id="195113at2"/>
<evidence type="ECO:0000313" key="2">
    <source>
        <dbReference type="EMBL" id="TDL41784.1"/>
    </source>
</evidence>
<dbReference type="EMBL" id="SMZQ01000001">
    <property type="protein sequence ID" value="TDL41784.1"/>
    <property type="molecule type" value="Genomic_DNA"/>
</dbReference>
<dbReference type="PANTHER" id="PTHR38011:SF11">
    <property type="entry name" value="2,5-DIAMINO-6-RIBOSYLAMINO-4(3H)-PYRIMIDINONE 5'-PHOSPHATE REDUCTASE"/>
    <property type="match status" value="1"/>
</dbReference>
<dbReference type="Pfam" id="PF01872">
    <property type="entry name" value="RibD_C"/>
    <property type="match status" value="1"/>
</dbReference>
<evidence type="ECO:0000259" key="1">
    <source>
        <dbReference type="Pfam" id="PF01872"/>
    </source>
</evidence>
<dbReference type="Gene3D" id="3.40.430.10">
    <property type="entry name" value="Dihydrofolate Reductase, subunit A"/>
    <property type="match status" value="1"/>
</dbReference>
<reference evidence="2 3" key="1">
    <citation type="submission" date="2019-03" db="EMBL/GenBank/DDBJ databases">
        <title>Genome Sequencing and Assembly of Various Microbes Isolated from Partially Reclaimed Soil and Acid Mine Drainage (AMD) Site.</title>
        <authorList>
            <person name="Steinbock B."/>
            <person name="Bechtold R."/>
            <person name="Sevigny J.L."/>
            <person name="Thomas D."/>
            <person name="Cuthill L.R."/>
            <person name="Aveiro Johannsen E.J."/>
            <person name="Thomas K."/>
            <person name="Ghosh A."/>
        </authorList>
    </citation>
    <scope>NUCLEOTIDE SEQUENCE [LARGE SCALE GENOMIC DNA]</scope>
    <source>
        <strain evidence="2 3">S-A1</strain>
    </source>
</reference>